<dbReference type="Pfam" id="PF02373">
    <property type="entry name" value="JmjC"/>
    <property type="match status" value="1"/>
</dbReference>
<dbReference type="STRING" id="660025.F9F8B5"/>
<dbReference type="OrthoDB" id="1678912at2759"/>
<protein>
    <recommendedName>
        <fullName evidence="2">JmjC domain-containing protein</fullName>
    </recommendedName>
</protein>
<evidence type="ECO:0000313" key="3">
    <source>
        <dbReference type="EMBL" id="EGU86837.1"/>
    </source>
</evidence>
<feature type="region of interest" description="Disordered" evidence="1">
    <location>
        <begin position="206"/>
        <end position="228"/>
    </location>
</feature>
<dbReference type="InterPro" id="IPR003347">
    <property type="entry name" value="JmjC_dom"/>
</dbReference>
<gene>
    <name evidence="3" type="ORF">FOXB_02640</name>
</gene>
<feature type="compositionally biased region" description="Low complexity" evidence="1">
    <location>
        <begin position="394"/>
        <end position="417"/>
    </location>
</feature>
<feature type="compositionally biased region" description="Polar residues" evidence="1">
    <location>
        <begin position="262"/>
        <end position="275"/>
    </location>
</feature>
<feature type="compositionally biased region" description="Basic and acidic residues" evidence="1">
    <location>
        <begin position="285"/>
        <end position="294"/>
    </location>
</feature>
<name>F9F8B5_FUSOF</name>
<dbReference type="EMBL" id="AFQF01000805">
    <property type="protein sequence ID" value="EGU86837.1"/>
    <property type="molecule type" value="Genomic_DNA"/>
</dbReference>
<dbReference type="Gene3D" id="2.60.120.650">
    <property type="entry name" value="Cupin"/>
    <property type="match status" value="1"/>
</dbReference>
<feature type="compositionally biased region" description="Polar residues" evidence="1">
    <location>
        <begin position="327"/>
        <end position="348"/>
    </location>
</feature>
<proteinExistence type="predicted"/>
<evidence type="ECO:0000259" key="2">
    <source>
        <dbReference type="Pfam" id="PF02373"/>
    </source>
</evidence>
<feature type="region of interest" description="Disordered" evidence="1">
    <location>
        <begin position="262"/>
        <end position="294"/>
    </location>
</feature>
<feature type="domain" description="JmjC" evidence="2">
    <location>
        <begin position="762"/>
        <end position="873"/>
    </location>
</feature>
<reference evidence="3" key="1">
    <citation type="journal article" date="2012" name="Mol. Plant Microbe Interact.">
        <title>A highly conserved effector in Fusarium oxysporum is required for full virulence on Arabidopsis.</title>
        <authorList>
            <person name="Thatcher L.F."/>
            <person name="Gardiner D.M."/>
            <person name="Kazan K."/>
            <person name="Manners J."/>
        </authorList>
    </citation>
    <scope>NUCLEOTIDE SEQUENCE [LARGE SCALE GENOMIC DNA]</scope>
    <source>
        <strain evidence="3">Fo5176</strain>
    </source>
</reference>
<dbReference type="SUPFAM" id="SSF51197">
    <property type="entry name" value="Clavaminate synthase-like"/>
    <property type="match status" value="1"/>
</dbReference>
<evidence type="ECO:0000256" key="1">
    <source>
        <dbReference type="SAM" id="MobiDB-lite"/>
    </source>
</evidence>
<feature type="region of interest" description="Disordered" evidence="1">
    <location>
        <begin position="545"/>
        <end position="620"/>
    </location>
</feature>
<feature type="compositionally biased region" description="Low complexity" evidence="1">
    <location>
        <begin position="307"/>
        <end position="326"/>
    </location>
</feature>
<sequence length="1191" mass="130931">MDSVPKFGGNGEIEAGEVKQYAESIPTICPDIEENFHFAEGEQDAESVTTISTEIQEEPDFMKANHDAENICREVQNRAEEHDFTGTEKGADKEGNSERDKIMAWMENAEDVTNEIVKPGDNPAPCIQAGPSIPARSDLPAASSGYISSVMLQSQRPAFKAMSHPPRTNFLSNTMSTHKPLNSTLDSLVADLLELSSSLSALRSVRDETLQTKRQTRSQPPEKVAEQCKPPATELLATVLGGMDLLSRRLHTITLQAKEAQAQAQNLTVPNNKQVIDNIPNHPQMDSRSETSCERHIDIQLGISEQEVASESQASETSSSQPAQTSDDQQPVESEDVTMTGSDLAATNSPPDSPKDGGDDINVHRAVYIPATPSPAKQSARAGLNTNSERGSFARSHSAVTESSSASTAADTSPAGSVSTHITWPESSGQPADEDKVMLDVDDGGLNRITDSCSRQHPVTDNTASSPDTQSPAVDDQAQRSPTPSPTAVARADQSPLSCAADNRANPPPTVDSDISTDSRKSHADDGLVQVLESAMDMLCAVAANSPMQGHSPGNGDDQHANDQQTQSPSPSPTSEGSDTASEGADRNTRTNTPPTIQFTPSNRSRSGPPVTTVTLTPADMERLVPKLAEMEREGDSQHFSVPLRNVDLAHMQERVKTTDEKWQTTSTRYEAGPKGEGYARVYVSSSRPPIHWEGFTAECKRPTPPEIETIFEKFALDPPQEDIPYYIGNLDILPDELLDPGPEITENPDLKDLHVAYHHIGGPGSGNRTHGEDIKNFRSYNEVYFGTGYKLWLAIEEHHIAKFDAFVKANWNCCKCDQFVSHQSLLLAPSRLKKEGIDYIVAAVGRGEAFYTLPGQQHVIINFGHCAAHSINYVPPGEKIDFSKVTACTEDGMYAIGRKYGQTTASPQELAQANKRKAHQQLSKNASTKVTRTNTALRRELVEIEQRLAEIPYRRIEVDRQHPSTAELNVYERVAAVRSTMAIQQFITLVKDWKNEEATVHINKAQDKLNQSVESVKFFERKTNLSKFGLRLTQRKLAREADMAKGPIQRQLETGLLDKLAVAHGMTKKRLKDHIEDGRQWNFICKSHDGLLPFIFLDSKNPFGIKKVNWANLCQKGNEADANAFRSLLDDEYTRNLCEAGRIFEERVLEKIFNGSVSDTGGFLWEETELDVDLENIDDLLKQVARSEGT</sequence>
<comment type="caution">
    <text evidence="3">The sequence shown here is derived from an EMBL/GenBank/DDBJ whole genome shotgun (WGS) entry which is preliminary data.</text>
</comment>
<accession>F9F8B5</accession>
<feature type="compositionally biased region" description="Polar residues" evidence="1">
    <location>
        <begin position="418"/>
        <end position="430"/>
    </location>
</feature>
<feature type="compositionally biased region" description="Basic and acidic residues" evidence="1">
    <location>
        <begin position="353"/>
        <end position="363"/>
    </location>
</feature>
<feature type="region of interest" description="Disordered" evidence="1">
    <location>
        <begin position="307"/>
        <end position="523"/>
    </location>
</feature>
<organism evidence="3">
    <name type="scientific">Fusarium oxysporum (strain Fo5176)</name>
    <name type="common">Fusarium vascular wilt</name>
    <dbReference type="NCBI Taxonomy" id="660025"/>
    <lineage>
        <taxon>Eukaryota</taxon>
        <taxon>Fungi</taxon>
        <taxon>Dikarya</taxon>
        <taxon>Ascomycota</taxon>
        <taxon>Pezizomycotina</taxon>
        <taxon>Sordariomycetes</taxon>
        <taxon>Hypocreomycetidae</taxon>
        <taxon>Hypocreales</taxon>
        <taxon>Nectriaceae</taxon>
        <taxon>Fusarium</taxon>
        <taxon>Fusarium oxysporum species complex</taxon>
    </lineage>
</organism>
<feature type="compositionally biased region" description="Low complexity" evidence="1">
    <location>
        <begin position="564"/>
        <end position="575"/>
    </location>
</feature>
<feature type="compositionally biased region" description="Polar residues" evidence="1">
    <location>
        <begin position="590"/>
        <end position="616"/>
    </location>
</feature>
<feature type="compositionally biased region" description="Polar residues" evidence="1">
    <location>
        <begin position="449"/>
        <end position="472"/>
    </location>
</feature>
<dbReference type="AlphaFoldDB" id="F9F8B5"/>